<dbReference type="InterPro" id="IPR036410">
    <property type="entry name" value="HSP_DnaJ_Cys-rich_dom_sf"/>
</dbReference>
<dbReference type="SUPFAM" id="SSF57938">
    <property type="entry name" value="DnaJ/Hsp40 cysteine-rich domain"/>
    <property type="match status" value="1"/>
</dbReference>
<name>A0A0K1EAL5_CHOCO</name>
<dbReference type="KEGG" id="ccro:CMC5_018590"/>
<dbReference type="Proteomes" id="UP000067626">
    <property type="component" value="Chromosome"/>
</dbReference>
<organism evidence="1 2">
    <name type="scientific">Chondromyces crocatus</name>
    <dbReference type="NCBI Taxonomy" id="52"/>
    <lineage>
        <taxon>Bacteria</taxon>
        <taxon>Pseudomonadati</taxon>
        <taxon>Myxococcota</taxon>
        <taxon>Polyangia</taxon>
        <taxon>Polyangiales</taxon>
        <taxon>Polyangiaceae</taxon>
        <taxon>Chondromyces</taxon>
    </lineage>
</organism>
<protein>
    <submittedName>
        <fullName evidence="1">Uncharacterized protein</fullName>
    </submittedName>
</protein>
<proteinExistence type="predicted"/>
<reference evidence="1 2" key="1">
    <citation type="submission" date="2015-07" db="EMBL/GenBank/DDBJ databases">
        <title>Genome analysis of myxobacterium Chondromyces crocatus Cm c5 reveals a high potential for natural compound synthesis and the genetic basis for the loss of fruiting body formation.</title>
        <authorList>
            <person name="Zaburannyi N."/>
            <person name="Bunk B."/>
            <person name="Maier J."/>
            <person name="Overmann J."/>
            <person name="Mueller R."/>
        </authorList>
    </citation>
    <scope>NUCLEOTIDE SEQUENCE [LARGE SCALE GENOMIC DNA]</scope>
    <source>
        <strain evidence="1 2">Cm c5</strain>
    </source>
</reference>
<evidence type="ECO:0000313" key="2">
    <source>
        <dbReference type="Proteomes" id="UP000067626"/>
    </source>
</evidence>
<evidence type="ECO:0000313" key="1">
    <source>
        <dbReference type="EMBL" id="AKT37717.1"/>
    </source>
</evidence>
<dbReference type="EMBL" id="CP012159">
    <property type="protein sequence ID" value="AKT37717.1"/>
    <property type="molecule type" value="Genomic_DNA"/>
</dbReference>
<sequence>MEGALERFVALLHTLLLGEAVVVNGIHVRRASLLGFQVAGATGLLEARDAARRIGRLAKTRPVRIALCSRCGGDGLGRRDRGSCGLCKGSGLQITEPPLGWRDAMSADLAAGARQARAALATVRHPRAKASLLTLLGQLEAGALRDSA</sequence>
<gene>
    <name evidence="1" type="ORF">CMC5_018590</name>
</gene>
<dbReference type="AlphaFoldDB" id="A0A0K1EAL5"/>
<keyword evidence="2" id="KW-1185">Reference proteome</keyword>
<accession>A0A0K1EAL5</accession>